<dbReference type="InterPro" id="IPR051913">
    <property type="entry name" value="GH2_Domain-Containing"/>
</dbReference>
<keyword evidence="2" id="KW-0732">Signal</keyword>
<dbReference type="Proteomes" id="UP000033935">
    <property type="component" value="Unassembled WGS sequence"/>
</dbReference>
<dbReference type="SUPFAM" id="SSF48371">
    <property type="entry name" value="ARM repeat"/>
    <property type="match status" value="1"/>
</dbReference>
<evidence type="ECO:0000259" key="3">
    <source>
        <dbReference type="Pfam" id="PF02837"/>
    </source>
</evidence>
<accession>A0A0G0PZE6</accession>
<dbReference type="Pfam" id="PF02837">
    <property type="entry name" value="Glyco_hydro_2_N"/>
    <property type="match status" value="1"/>
</dbReference>
<gene>
    <name evidence="4" type="ORF">UT30_C0027G0009</name>
</gene>
<feature type="domain" description="Glycosyl hydrolases family 2 sugar binding" evidence="3">
    <location>
        <begin position="236"/>
        <end position="313"/>
    </location>
</feature>
<feature type="signal peptide" evidence="2">
    <location>
        <begin position="1"/>
        <end position="23"/>
    </location>
</feature>
<dbReference type="GO" id="GO:0005975">
    <property type="term" value="P:carbohydrate metabolic process"/>
    <property type="evidence" value="ECO:0007669"/>
    <property type="project" value="InterPro"/>
</dbReference>
<feature type="chain" id="PRO_5002534073" evidence="2">
    <location>
        <begin position="24"/>
        <end position="331"/>
    </location>
</feature>
<dbReference type="InterPro" id="IPR016024">
    <property type="entry name" value="ARM-type_fold"/>
</dbReference>
<reference evidence="4 5" key="1">
    <citation type="journal article" date="2015" name="Nature">
        <title>rRNA introns, odd ribosomes, and small enigmatic genomes across a large radiation of phyla.</title>
        <authorList>
            <person name="Brown C.T."/>
            <person name="Hug L.A."/>
            <person name="Thomas B.C."/>
            <person name="Sharon I."/>
            <person name="Castelle C.J."/>
            <person name="Singh A."/>
            <person name="Wilkins M.J."/>
            <person name="Williams K.H."/>
            <person name="Banfield J.F."/>
        </authorList>
    </citation>
    <scope>NUCLEOTIDE SEQUENCE [LARGE SCALE GENOMIC DNA]</scope>
</reference>
<evidence type="ECO:0000313" key="4">
    <source>
        <dbReference type="EMBL" id="KKR03525.1"/>
    </source>
</evidence>
<evidence type="ECO:0000256" key="2">
    <source>
        <dbReference type="SAM" id="SignalP"/>
    </source>
</evidence>
<protein>
    <submittedName>
        <fullName evidence="4">Beta-galactosidase</fullName>
    </submittedName>
</protein>
<dbReference type="EMBL" id="LBWG01000027">
    <property type="protein sequence ID" value="KKR03525.1"/>
    <property type="molecule type" value="Genomic_DNA"/>
</dbReference>
<comment type="caution">
    <text evidence="4">The sequence shown here is derived from an EMBL/GenBank/DDBJ whole genome shotgun (WGS) entry which is preliminary data.</text>
</comment>
<dbReference type="InterPro" id="IPR008979">
    <property type="entry name" value="Galactose-bd-like_sf"/>
</dbReference>
<dbReference type="InterPro" id="IPR011989">
    <property type="entry name" value="ARM-like"/>
</dbReference>
<proteinExistence type="inferred from homology"/>
<organism evidence="4 5">
    <name type="scientific">Candidatus Uhrbacteria bacterium GW2011_GWF2_39_13</name>
    <dbReference type="NCBI Taxonomy" id="1618995"/>
    <lineage>
        <taxon>Bacteria</taxon>
        <taxon>Candidatus Uhriibacteriota</taxon>
    </lineage>
</organism>
<dbReference type="PANTHER" id="PTHR42732">
    <property type="entry name" value="BETA-GALACTOSIDASE"/>
    <property type="match status" value="1"/>
</dbReference>
<dbReference type="InterPro" id="IPR006104">
    <property type="entry name" value="Glyco_hydro_2_N"/>
</dbReference>
<evidence type="ECO:0000256" key="1">
    <source>
        <dbReference type="ARBA" id="ARBA00007401"/>
    </source>
</evidence>
<dbReference type="Gene3D" id="2.60.120.260">
    <property type="entry name" value="Galactose-binding domain-like"/>
    <property type="match status" value="1"/>
</dbReference>
<dbReference type="Gene3D" id="1.25.10.10">
    <property type="entry name" value="Leucine-rich Repeat Variant"/>
    <property type="match status" value="1"/>
</dbReference>
<dbReference type="AlphaFoldDB" id="A0A0G0PZE6"/>
<dbReference type="GO" id="GO:0004553">
    <property type="term" value="F:hydrolase activity, hydrolyzing O-glycosyl compounds"/>
    <property type="evidence" value="ECO:0007669"/>
    <property type="project" value="InterPro"/>
</dbReference>
<comment type="similarity">
    <text evidence="1">Belongs to the glycosyl hydrolase 2 family.</text>
</comment>
<sequence length="331" mass="38303">MNIKLQWKLFLMWAILTAFTSHAISREESNPERRLPRTSFDISQLERELKSENQFKRRRALRELIFIGADGETVLATALDSEDSVLRRVAILKLAEKAPPEHRYAILKKAISDKSDSVRRTAVDILIYSSAEIPRRNELLQIASRDKNKSIAAIAIRKTFPFYKEVIPFRERVDIMDHAESIKIEKKIEMPRKGWKFTTDPNLVGHTKKWFAPEFNDTNWKEIEIGKHWDNFGVKYVGIAWYRNTFALPAQINAAAVELIFEAVDEAAWVWVNGQYVGQHDIGSRGWDRQFVLDIIDAIKWGTENQITIRVFNEIGAGGIWKPVRIEILTI</sequence>
<evidence type="ECO:0000313" key="5">
    <source>
        <dbReference type="Proteomes" id="UP000033935"/>
    </source>
</evidence>
<dbReference type="SUPFAM" id="SSF49785">
    <property type="entry name" value="Galactose-binding domain-like"/>
    <property type="match status" value="1"/>
</dbReference>
<dbReference type="PANTHER" id="PTHR42732:SF1">
    <property type="entry name" value="BETA-MANNOSIDASE"/>
    <property type="match status" value="1"/>
</dbReference>
<name>A0A0G0PZE6_9BACT</name>